<dbReference type="RefSeq" id="WP_152940439.1">
    <property type="nucleotide sequence ID" value="NZ_CP045482.1"/>
</dbReference>
<dbReference type="KEGG" id="aamb:D1866_12970"/>
<reference evidence="3 4" key="2">
    <citation type="submission" date="2019-10" db="EMBL/GenBank/DDBJ databases">
        <title>Genome Sequences from Six Type Strain Members of the Archaeal Family Sulfolobaceae: Acidianus ambivalens, Acidianus infernus, Metallosphaera prunae, Stygiolobus azoricus, Sulfolobus metallicus, and Sulfurisphaera ohwakuensis.</title>
        <authorList>
            <person name="Counts J.A."/>
            <person name="Kelly R.M."/>
        </authorList>
    </citation>
    <scope>NUCLEOTIDE SEQUENCE [LARGE SCALE GENOMIC DNA]</scope>
    <source>
        <strain evidence="3 4">LEI 10</strain>
    </source>
</reference>
<sequence>MEYDNTFNRSSMDLSTKKVISAGLVFIYALSLAMLVPMFLASNQGVISAVINPATGGNCLPGRYSGIVQASGVTLTAVNLTYVPPFNTTLPLLVYSQSIFNGTLYYYNSTGFYELMKKYGISMTPVHQIVNVTSRFFARTTEGVIPNTLPPYTSGNCYLFNTTPPTPFYYSYRTLAMVNSYFPNTQYINTSSEISDLYFNVSYLPYNTTLTLSIYATPALQGIEGIIRFNFSVKLCANSTIYPYAEYTLHAYFYFNNSFICELENIKTSIPGVASATSPTTIHFTSTAVNYILLVDLGLWSNVSTVYVTGVEGATYPSDTVATTINNGSFHPVIIPPAICIQYKTFYSNQINPELPNTSGPDSIPYMIANVTIYSPDDMLNWTYAQKYVGCIAAEYANPKWNPYCKINEAWYNNYGHGGNGLTVTLMVGNNKVLSINYPYLALCHVSYTDGFHNFVYKFSIEFLLSSVDNITYMLTTVAPNSTGLGGDMLYVLIKPCQLKDATILLTYNDSDYAVQHYFGPVDREIAVVCNNIKVYTPLLYMPKCVPISTPFFYGQVIDYDYGYNYALAGYVNTYYYNATSHQYYKVGQYVDVQHVSGDSELVLGVCPGYKCASLSIYYPNTPPYYPASHEAKVGKIMGICIEFANGTMERIYLSPSNITALLTTNVMKQMAPMPPFWNYSFEISITGLESILHITPNQALTVLNNSYIIVCYYDIASNSTVHNMTKLVSTPVTVAISPPSQAFYYAPATPFDDIVHPGCQIFYFVNVNATYPITVTLTDKSLGELSPTTIVTTTVTCIYVILYNGTMLHYNSAVFPITLTETAPSSGVFTATLYVEVTNSKGTPVTAYPLNYSYIAIYNPATKMQIIVGKLSNIMPLVPSKYFKVGVVVDGLSANSTFTLTEIPNVIYNVSPIIYNYIDGELSVTVAANIPGYYYSGYLVLTIYNCTAKPCHPIYTYEIYFNFSATSPHFVAAYDLLFLEPILNGHTYYITITAIVVPLTYEPFTTIGFEGKVFSGAYFFSAPAGS</sequence>
<gene>
    <name evidence="3" type="ORF">D1866_12970</name>
    <name evidence="2" type="ORF">GFB69_04410</name>
</gene>
<proteinExistence type="predicted"/>
<dbReference type="EMBL" id="WHYS01000001">
    <property type="protein sequence ID" value="MQL55008.1"/>
    <property type="molecule type" value="Genomic_DNA"/>
</dbReference>
<dbReference type="Proteomes" id="UP000474054">
    <property type="component" value="Unassembled WGS sequence"/>
</dbReference>
<feature type="transmembrane region" description="Helical" evidence="1">
    <location>
        <begin position="19"/>
        <end position="40"/>
    </location>
</feature>
<dbReference type="AlphaFoldDB" id="A0A650CY46"/>
<evidence type="ECO:0000313" key="5">
    <source>
        <dbReference type="Proteomes" id="UP000474054"/>
    </source>
</evidence>
<keyword evidence="4" id="KW-1185">Reference proteome</keyword>
<accession>A0A650CY46</accession>
<name>A0A650CY46_ACIAM</name>
<dbReference type="EMBL" id="CP045482">
    <property type="protein sequence ID" value="QGR22789.1"/>
    <property type="molecule type" value="Genomic_DNA"/>
</dbReference>
<dbReference type="GeneID" id="42780661"/>
<evidence type="ECO:0000256" key="1">
    <source>
        <dbReference type="SAM" id="Phobius"/>
    </source>
</evidence>
<keyword evidence="1" id="KW-0472">Membrane</keyword>
<keyword evidence="1" id="KW-1133">Transmembrane helix</keyword>
<reference evidence="2 5" key="1">
    <citation type="submission" date="2019-10" db="EMBL/GenBank/DDBJ databases">
        <title>Comparative genomics of sulfur disproportionating microorganisms.</title>
        <authorList>
            <person name="Ward L.M."/>
            <person name="Bertran E."/>
            <person name="Johnston D."/>
        </authorList>
    </citation>
    <scope>NUCLEOTIDE SEQUENCE [LARGE SCALE GENOMIC DNA]</scope>
    <source>
        <strain evidence="2 5">DSM 3772</strain>
    </source>
</reference>
<evidence type="ECO:0000313" key="3">
    <source>
        <dbReference type="EMBL" id="QGR22789.1"/>
    </source>
</evidence>
<evidence type="ECO:0000313" key="4">
    <source>
        <dbReference type="Proteomes" id="UP000426328"/>
    </source>
</evidence>
<dbReference type="Proteomes" id="UP000426328">
    <property type="component" value="Chromosome"/>
</dbReference>
<keyword evidence="1" id="KW-0812">Transmembrane</keyword>
<protein>
    <submittedName>
        <fullName evidence="3">Uncharacterized protein</fullName>
    </submittedName>
</protein>
<evidence type="ECO:0000313" key="2">
    <source>
        <dbReference type="EMBL" id="MQL55008.1"/>
    </source>
</evidence>
<organism evidence="3 4">
    <name type="scientific">Acidianus ambivalens</name>
    <name type="common">Desulfurolobus ambivalens</name>
    <dbReference type="NCBI Taxonomy" id="2283"/>
    <lineage>
        <taxon>Archaea</taxon>
        <taxon>Thermoproteota</taxon>
        <taxon>Thermoprotei</taxon>
        <taxon>Sulfolobales</taxon>
        <taxon>Sulfolobaceae</taxon>
        <taxon>Acidianus</taxon>
    </lineage>
</organism>